<protein>
    <submittedName>
        <fullName evidence="1">Uncharacterized protein</fullName>
    </submittedName>
</protein>
<name>A0A655Z822_VIBCL</name>
<dbReference type="Proteomes" id="UP000046067">
    <property type="component" value="Unassembled WGS sequence"/>
</dbReference>
<organism evidence="1 2">
    <name type="scientific">Vibrio cholerae</name>
    <dbReference type="NCBI Taxonomy" id="666"/>
    <lineage>
        <taxon>Bacteria</taxon>
        <taxon>Pseudomonadati</taxon>
        <taxon>Pseudomonadota</taxon>
        <taxon>Gammaproteobacteria</taxon>
        <taxon>Vibrionales</taxon>
        <taxon>Vibrionaceae</taxon>
        <taxon>Vibrio</taxon>
    </lineage>
</organism>
<dbReference type="AlphaFoldDB" id="A0A655Z822"/>
<sequence>MRQSDLVFQLRQNDVGTREHTASQFAITIWDIRLHLDQAALYAHCRFNRRDGAFK</sequence>
<proteinExistence type="predicted"/>
<evidence type="ECO:0000313" key="1">
    <source>
        <dbReference type="EMBL" id="CSC63431.1"/>
    </source>
</evidence>
<evidence type="ECO:0000313" key="2">
    <source>
        <dbReference type="Proteomes" id="UP000046067"/>
    </source>
</evidence>
<gene>
    <name evidence="1" type="ORF">ERS013201_03135</name>
</gene>
<accession>A0A655Z822</accession>
<reference evidence="1 2" key="1">
    <citation type="submission" date="2015-07" db="EMBL/GenBank/DDBJ databases">
        <authorList>
            <consortium name="Pathogen Informatics"/>
        </authorList>
    </citation>
    <scope>NUCLEOTIDE SEQUENCE [LARGE SCALE GENOMIC DNA]</scope>
    <source>
        <strain evidence="1 2">A325</strain>
    </source>
</reference>
<dbReference type="EMBL" id="CWQJ01000024">
    <property type="protein sequence ID" value="CSC63431.1"/>
    <property type="molecule type" value="Genomic_DNA"/>
</dbReference>